<keyword evidence="3" id="KW-1185">Reference proteome</keyword>
<keyword evidence="1" id="KW-0812">Transmembrane</keyword>
<sequence>MTDLHESTLLLFGVIIPMSTWLCVAVCTTTLYVKLRASTRWRQRNISVKTTTGLYPHNRKRSAREDKATQKVMAVAVVLMICSLPSYGHLFTGFLVRDYFVDGALRYLYQVVLMAASWMTSC</sequence>
<comment type="caution">
    <text evidence="2">The sequence shown here is derived from an EMBL/GenBank/DDBJ whole genome shotgun (WGS) entry which is preliminary data.</text>
</comment>
<dbReference type="AlphaFoldDB" id="A0AAV4EQA4"/>
<dbReference type="SUPFAM" id="SSF81321">
    <property type="entry name" value="Family A G protein-coupled receptor-like"/>
    <property type="match status" value="1"/>
</dbReference>
<proteinExistence type="predicted"/>
<keyword evidence="1" id="KW-0472">Membrane</keyword>
<feature type="transmembrane region" description="Helical" evidence="1">
    <location>
        <begin position="12"/>
        <end position="33"/>
    </location>
</feature>
<evidence type="ECO:0000256" key="1">
    <source>
        <dbReference type="SAM" id="Phobius"/>
    </source>
</evidence>
<keyword evidence="1" id="KW-1133">Transmembrane helix</keyword>
<evidence type="ECO:0000313" key="3">
    <source>
        <dbReference type="Proteomes" id="UP000762676"/>
    </source>
</evidence>
<name>A0AAV4EQA4_9GAST</name>
<evidence type="ECO:0008006" key="4">
    <source>
        <dbReference type="Google" id="ProtNLM"/>
    </source>
</evidence>
<feature type="transmembrane region" description="Helical" evidence="1">
    <location>
        <begin position="72"/>
        <end position="92"/>
    </location>
</feature>
<organism evidence="2 3">
    <name type="scientific">Elysia marginata</name>
    <dbReference type="NCBI Taxonomy" id="1093978"/>
    <lineage>
        <taxon>Eukaryota</taxon>
        <taxon>Metazoa</taxon>
        <taxon>Spiralia</taxon>
        <taxon>Lophotrochozoa</taxon>
        <taxon>Mollusca</taxon>
        <taxon>Gastropoda</taxon>
        <taxon>Heterobranchia</taxon>
        <taxon>Euthyneura</taxon>
        <taxon>Panpulmonata</taxon>
        <taxon>Sacoglossa</taxon>
        <taxon>Placobranchoidea</taxon>
        <taxon>Plakobranchidae</taxon>
        <taxon>Elysia</taxon>
    </lineage>
</organism>
<evidence type="ECO:0000313" key="2">
    <source>
        <dbReference type="EMBL" id="GFR63192.1"/>
    </source>
</evidence>
<dbReference type="Proteomes" id="UP000762676">
    <property type="component" value="Unassembled WGS sequence"/>
</dbReference>
<accession>A0AAV4EQA4</accession>
<reference evidence="2 3" key="1">
    <citation type="journal article" date="2021" name="Elife">
        <title>Chloroplast acquisition without the gene transfer in kleptoplastic sea slugs, Plakobranchus ocellatus.</title>
        <authorList>
            <person name="Maeda T."/>
            <person name="Takahashi S."/>
            <person name="Yoshida T."/>
            <person name="Shimamura S."/>
            <person name="Takaki Y."/>
            <person name="Nagai Y."/>
            <person name="Toyoda A."/>
            <person name="Suzuki Y."/>
            <person name="Arimoto A."/>
            <person name="Ishii H."/>
            <person name="Satoh N."/>
            <person name="Nishiyama T."/>
            <person name="Hasebe M."/>
            <person name="Maruyama T."/>
            <person name="Minagawa J."/>
            <person name="Obokata J."/>
            <person name="Shigenobu S."/>
        </authorList>
    </citation>
    <scope>NUCLEOTIDE SEQUENCE [LARGE SCALE GENOMIC DNA]</scope>
</reference>
<dbReference type="EMBL" id="BMAT01007388">
    <property type="protein sequence ID" value="GFR63192.1"/>
    <property type="molecule type" value="Genomic_DNA"/>
</dbReference>
<gene>
    <name evidence="2" type="ORF">ElyMa_003598900</name>
</gene>
<dbReference type="Gene3D" id="1.20.1070.10">
    <property type="entry name" value="Rhodopsin 7-helix transmembrane proteins"/>
    <property type="match status" value="1"/>
</dbReference>
<protein>
    <recommendedName>
        <fullName evidence="4">G-protein coupled receptors family 1 profile domain-containing protein</fullName>
    </recommendedName>
</protein>